<keyword evidence="5" id="KW-0677">Repeat</keyword>
<evidence type="ECO:0000313" key="13">
    <source>
        <dbReference type="EMBL" id="CAG9310137.1"/>
    </source>
</evidence>
<gene>
    <name evidence="13" type="ORF">BSTOLATCC_MIC346</name>
</gene>
<dbReference type="Gene3D" id="3.90.70.10">
    <property type="entry name" value="Cysteine proteinases"/>
    <property type="match status" value="1"/>
</dbReference>
<comment type="caution">
    <text evidence="13">The sequence shown here is derived from an EMBL/GenBank/DDBJ whole genome shotgun (WGS) entry which is preliminary data.</text>
</comment>
<keyword evidence="7 11" id="KW-0378">Hydrolase</keyword>
<evidence type="ECO:0000256" key="1">
    <source>
        <dbReference type="ARBA" id="ARBA00007623"/>
    </source>
</evidence>
<feature type="domain" description="Calpain catalytic" evidence="12">
    <location>
        <begin position="139"/>
        <end position="437"/>
    </location>
</feature>
<dbReference type="SUPFAM" id="SSF54001">
    <property type="entry name" value="Cysteine proteinases"/>
    <property type="match status" value="1"/>
</dbReference>
<evidence type="ECO:0000256" key="10">
    <source>
        <dbReference type="PIRSR" id="PIRSR622684-1"/>
    </source>
</evidence>
<evidence type="ECO:0000256" key="6">
    <source>
        <dbReference type="ARBA" id="ARBA00022771"/>
    </source>
</evidence>
<dbReference type="PROSITE" id="PS00139">
    <property type="entry name" value="THIOL_PROTEASE_CYS"/>
    <property type="match status" value="1"/>
</dbReference>
<evidence type="ECO:0000256" key="5">
    <source>
        <dbReference type="ARBA" id="ARBA00022737"/>
    </source>
</evidence>
<dbReference type="GO" id="GO:0004198">
    <property type="term" value="F:calcium-dependent cysteine-type endopeptidase activity"/>
    <property type="evidence" value="ECO:0007669"/>
    <property type="project" value="InterPro"/>
</dbReference>
<dbReference type="EMBL" id="CAJZBQ010000001">
    <property type="protein sequence ID" value="CAG9310137.1"/>
    <property type="molecule type" value="Genomic_DNA"/>
</dbReference>
<dbReference type="CDD" id="cd00044">
    <property type="entry name" value="CysPc"/>
    <property type="match status" value="1"/>
</dbReference>
<evidence type="ECO:0000256" key="9">
    <source>
        <dbReference type="ARBA" id="ARBA00022833"/>
    </source>
</evidence>
<proteinExistence type="inferred from homology"/>
<evidence type="ECO:0000256" key="3">
    <source>
        <dbReference type="ARBA" id="ARBA00022670"/>
    </source>
</evidence>
<organism evidence="13 14">
    <name type="scientific">Blepharisma stoltei</name>
    <dbReference type="NCBI Taxonomy" id="1481888"/>
    <lineage>
        <taxon>Eukaryota</taxon>
        <taxon>Sar</taxon>
        <taxon>Alveolata</taxon>
        <taxon>Ciliophora</taxon>
        <taxon>Postciliodesmatophora</taxon>
        <taxon>Heterotrichea</taxon>
        <taxon>Heterotrichida</taxon>
        <taxon>Blepharismidae</taxon>
        <taxon>Blepharisma</taxon>
    </lineage>
</organism>
<dbReference type="PRINTS" id="PR00704">
    <property type="entry name" value="CALPAIN"/>
</dbReference>
<evidence type="ECO:0000256" key="7">
    <source>
        <dbReference type="ARBA" id="ARBA00022801"/>
    </source>
</evidence>
<keyword evidence="6" id="KW-0863">Zinc-finger</keyword>
<feature type="active site" evidence="10 11">
    <location>
        <position position="197"/>
    </location>
</feature>
<dbReference type="Gene3D" id="1.10.238.10">
    <property type="entry name" value="EF-hand"/>
    <property type="match status" value="1"/>
</dbReference>
<keyword evidence="9" id="KW-0862">Zinc</keyword>
<dbReference type="InterPro" id="IPR022684">
    <property type="entry name" value="Calpain_cysteine_protease"/>
</dbReference>
<dbReference type="InterPro" id="IPR000169">
    <property type="entry name" value="Pept_cys_AS"/>
</dbReference>
<dbReference type="GO" id="GO:0006508">
    <property type="term" value="P:proteolysis"/>
    <property type="evidence" value="ECO:0007669"/>
    <property type="project" value="UniProtKB-KW"/>
</dbReference>
<sequence>MPANRQKIHEGIVLITDQANSSTMLMSIENSMMKVLSFTVDLSGSVKVTIEEDPNTLVRTVDIPPKQTVLVATIKLGRGCSLSTKFKFGLKAPPADMATSMIEKSLKKMEGRIQLARDNYRWVDFNTLQRSQVPAELGIFIDPYFSPCDRSIFLGSDKKLSTAVQWRRPKSFFKGNYSVFLDDIEPNDIKQGQLGDCWFMCALASLAERPALVERLFESRESSDIGFYQVWFCKSGEWVRVTVDDYFPCFPKDTPIFSRSHGNELWVLLLEKAYAKLHGSYSLLKGGWAAEGMMDLTGCPTLNLDFNNEESKQLIQNDRLWDMLKRYDNEGSLISASTAGEDRWTETGGPNKKGGLVPGHAYTVIQCKEAYGNRLLNIRNPWGNFEWDGDWSDRSTLWTDEMKEAIRPILDDNDGTFWMSYNDFIVHFTGVNICRVDNYHECRIKGFFERKEVDGNEIVASKWYYCVQAREDTHVIVGVHQEDERMYGVVDKRANIDLSIVVLDVTDGGCKLFQAKESVVERQVEIDLDLQGGKTYIIYPRTTGCALSRPQGVNPEKIVWHDNGELHPLFESTIKDVFRKANRMIGEDLSYTEFNELMKKAKVKIPEEQFRELINSLPSHEDGLTQEGLIEFMREMFKRYGEETIRKWLVAWGYDDDLFSVQSRAFCVTFHSPKRLKIQMRNAERSGLHEKVNQMLIQRSGEKKGITDGVQLYCLMEKSANAFTYGAYNDNRYQVKATLDCTNSEGLSFSGRTNIIQVTIPPKEWRILAHCQIAKNSTACRLRPVLKVKRG</sequence>
<dbReference type="Proteomes" id="UP001162131">
    <property type="component" value="Unassembled WGS sequence"/>
</dbReference>
<feature type="active site" evidence="10 11">
    <location>
        <position position="360"/>
    </location>
</feature>
<dbReference type="AlphaFoldDB" id="A0AAU9I991"/>
<keyword evidence="8 11" id="KW-0788">Thiol protease</keyword>
<dbReference type="SMART" id="SM00230">
    <property type="entry name" value="CysPc"/>
    <property type="match status" value="1"/>
</dbReference>
<keyword evidence="4" id="KW-0479">Metal-binding</keyword>
<evidence type="ECO:0000256" key="8">
    <source>
        <dbReference type="ARBA" id="ARBA00022807"/>
    </source>
</evidence>
<dbReference type="GO" id="GO:0008270">
    <property type="term" value="F:zinc ion binding"/>
    <property type="evidence" value="ECO:0007669"/>
    <property type="project" value="UniProtKB-KW"/>
</dbReference>
<accession>A0AAU9I991</accession>
<keyword evidence="14" id="KW-1185">Reference proteome</keyword>
<keyword evidence="3 11" id="KW-0645">Protease</keyword>
<dbReference type="PANTHER" id="PTHR10183">
    <property type="entry name" value="CALPAIN"/>
    <property type="match status" value="1"/>
</dbReference>
<dbReference type="Pfam" id="PF00648">
    <property type="entry name" value="Peptidase_C2"/>
    <property type="match status" value="1"/>
</dbReference>
<evidence type="ECO:0000256" key="4">
    <source>
        <dbReference type="ARBA" id="ARBA00022723"/>
    </source>
</evidence>
<evidence type="ECO:0000313" key="14">
    <source>
        <dbReference type="Proteomes" id="UP001162131"/>
    </source>
</evidence>
<comment type="similarity">
    <text evidence="1">Belongs to the peptidase C2 family.</text>
</comment>
<reference evidence="13" key="1">
    <citation type="submission" date="2021-09" db="EMBL/GenBank/DDBJ databases">
        <authorList>
            <consortium name="AG Swart"/>
            <person name="Singh M."/>
            <person name="Singh A."/>
            <person name="Seah K."/>
            <person name="Emmerich C."/>
        </authorList>
    </citation>
    <scope>NUCLEOTIDE SEQUENCE</scope>
    <source>
        <strain evidence="13">ATCC30299</strain>
    </source>
</reference>
<dbReference type="InterPro" id="IPR038765">
    <property type="entry name" value="Papain-like_cys_pep_sf"/>
</dbReference>
<evidence type="ECO:0000259" key="12">
    <source>
        <dbReference type="PROSITE" id="PS50203"/>
    </source>
</evidence>
<evidence type="ECO:0000256" key="2">
    <source>
        <dbReference type="ARBA" id="ARBA00022553"/>
    </source>
</evidence>
<name>A0AAU9I991_9CILI</name>
<dbReference type="FunFam" id="3.90.70.10:FF:000010">
    <property type="entry name" value="Calpain 15"/>
    <property type="match status" value="1"/>
</dbReference>
<dbReference type="PROSITE" id="PS50203">
    <property type="entry name" value="CALPAIN_CAT"/>
    <property type="match status" value="1"/>
</dbReference>
<dbReference type="InterPro" id="IPR001300">
    <property type="entry name" value="Peptidase_C2_calpain_cat"/>
</dbReference>
<keyword evidence="2" id="KW-0597">Phosphoprotein</keyword>
<protein>
    <recommendedName>
        <fullName evidence="12">Calpain catalytic domain-containing protein</fullName>
    </recommendedName>
</protein>
<feature type="active site" evidence="10 11">
    <location>
        <position position="380"/>
    </location>
</feature>
<dbReference type="PANTHER" id="PTHR10183:SF379">
    <property type="entry name" value="CALPAIN-5"/>
    <property type="match status" value="1"/>
</dbReference>
<evidence type="ECO:0000256" key="11">
    <source>
        <dbReference type="PROSITE-ProRule" id="PRU00239"/>
    </source>
</evidence>